<dbReference type="AlphaFoldDB" id="A0A7X0MLQ8"/>
<name>A0A7X0MLQ8_9SPHI</name>
<protein>
    <submittedName>
        <fullName evidence="1">Uncharacterized protein</fullName>
    </submittedName>
</protein>
<evidence type="ECO:0000313" key="2">
    <source>
        <dbReference type="Proteomes" id="UP000521017"/>
    </source>
</evidence>
<dbReference type="Proteomes" id="UP000521017">
    <property type="component" value="Unassembled WGS sequence"/>
</dbReference>
<organism evidence="1 2">
    <name type="scientific">Pedobacter cryoconitis</name>
    <dbReference type="NCBI Taxonomy" id="188932"/>
    <lineage>
        <taxon>Bacteria</taxon>
        <taxon>Pseudomonadati</taxon>
        <taxon>Bacteroidota</taxon>
        <taxon>Sphingobacteriia</taxon>
        <taxon>Sphingobacteriales</taxon>
        <taxon>Sphingobacteriaceae</taxon>
        <taxon>Pedobacter</taxon>
    </lineage>
</organism>
<reference evidence="1 2" key="1">
    <citation type="submission" date="2020-08" db="EMBL/GenBank/DDBJ databases">
        <title>Genomic Encyclopedia of Type Strains, Phase IV (KMG-V): Genome sequencing to study the core and pangenomes of soil and plant-associated prokaryotes.</title>
        <authorList>
            <person name="Whitman W."/>
        </authorList>
    </citation>
    <scope>NUCLEOTIDE SEQUENCE [LARGE SCALE GENOMIC DNA]</scope>
    <source>
        <strain evidence="1 2">M2T3</strain>
    </source>
</reference>
<comment type="caution">
    <text evidence="1">The sequence shown here is derived from an EMBL/GenBank/DDBJ whole genome shotgun (WGS) entry which is preliminary data.</text>
</comment>
<gene>
    <name evidence="1" type="ORF">HDF25_003838</name>
</gene>
<accession>A0A7X0MLQ8</accession>
<sequence>MANAWYTYNGTGDPTLASSYSKLTGKPICLSGTVVCAIYAPAGGLFPFSPLSANILCYIDDGLSTLVPQPQLPAGTKYFVYMRQP</sequence>
<dbReference type="RefSeq" id="WP_184627624.1">
    <property type="nucleotide sequence ID" value="NZ_JACHCC010000010.1"/>
</dbReference>
<dbReference type="EMBL" id="JACHCC010000010">
    <property type="protein sequence ID" value="MBB6501663.1"/>
    <property type="molecule type" value="Genomic_DNA"/>
</dbReference>
<proteinExistence type="predicted"/>
<evidence type="ECO:0000313" key="1">
    <source>
        <dbReference type="EMBL" id="MBB6501663.1"/>
    </source>
</evidence>